<sequence length="115" mass="13087">MGTAQTLNSAAQSLDVMILVCECEFVYEIFPEQRISAVGCGSLLQIAHLSAITSSGCWRFKELLMDDQTSPDDQPLWLEPSCWFLHQPFQDRSFSSRHLPFYSERISSFHLLPSN</sequence>
<organism evidence="1 2">
    <name type="scientific">Ataeniobius toweri</name>
    <dbReference type="NCBI Taxonomy" id="208326"/>
    <lineage>
        <taxon>Eukaryota</taxon>
        <taxon>Metazoa</taxon>
        <taxon>Chordata</taxon>
        <taxon>Craniata</taxon>
        <taxon>Vertebrata</taxon>
        <taxon>Euteleostomi</taxon>
        <taxon>Actinopterygii</taxon>
        <taxon>Neopterygii</taxon>
        <taxon>Teleostei</taxon>
        <taxon>Neoteleostei</taxon>
        <taxon>Acanthomorphata</taxon>
        <taxon>Ovalentaria</taxon>
        <taxon>Atherinomorphae</taxon>
        <taxon>Cyprinodontiformes</taxon>
        <taxon>Goodeidae</taxon>
        <taxon>Ataeniobius</taxon>
    </lineage>
</organism>
<keyword evidence="2" id="KW-1185">Reference proteome</keyword>
<accession>A0ABU7A2H6</accession>
<evidence type="ECO:0000313" key="1">
    <source>
        <dbReference type="EMBL" id="MED6231973.1"/>
    </source>
</evidence>
<comment type="caution">
    <text evidence="1">The sequence shown here is derived from an EMBL/GenBank/DDBJ whole genome shotgun (WGS) entry which is preliminary data.</text>
</comment>
<dbReference type="EMBL" id="JAHUTI010000338">
    <property type="protein sequence ID" value="MED6231973.1"/>
    <property type="molecule type" value="Genomic_DNA"/>
</dbReference>
<dbReference type="Proteomes" id="UP001345963">
    <property type="component" value="Unassembled WGS sequence"/>
</dbReference>
<name>A0ABU7A2H6_9TELE</name>
<proteinExistence type="predicted"/>
<evidence type="ECO:0000313" key="2">
    <source>
        <dbReference type="Proteomes" id="UP001345963"/>
    </source>
</evidence>
<gene>
    <name evidence="1" type="ORF">ATANTOWER_016287</name>
</gene>
<protein>
    <submittedName>
        <fullName evidence="1">Uncharacterized protein</fullName>
    </submittedName>
</protein>
<reference evidence="1 2" key="1">
    <citation type="submission" date="2021-07" db="EMBL/GenBank/DDBJ databases">
        <authorList>
            <person name="Palmer J.M."/>
        </authorList>
    </citation>
    <scope>NUCLEOTIDE SEQUENCE [LARGE SCALE GENOMIC DNA]</scope>
    <source>
        <strain evidence="1 2">AT_MEX2019</strain>
        <tissue evidence="1">Muscle</tissue>
    </source>
</reference>